<evidence type="ECO:0000313" key="4">
    <source>
        <dbReference type="Proteomes" id="UP000464317"/>
    </source>
</evidence>
<feature type="compositionally biased region" description="Polar residues" evidence="1">
    <location>
        <begin position="102"/>
        <end position="112"/>
    </location>
</feature>
<dbReference type="EMBL" id="AP022325">
    <property type="protein sequence ID" value="BBU47949.1"/>
    <property type="molecule type" value="Genomic_DNA"/>
</dbReference>
<accession>A0A809SEK0</accession>
<dbReference type="KEGG" id="mfel:JPM2_6420"/>
<reference evidence="3 4" key="1">
    <citation type="submission" date="2020-01" db="EMBL/GenBank/DDBJ databases">
        <title>Complete genome sequence of Mycoplasma felis strain Myco-2.</title>
        <authorList>
            <person name="Kinoshita Y."/>
            <person name="Niwa H."/>
            <person name="Uchida-Fujii E."/>
            <person name="Nukada T."/>
        </authorList>
    </citation>
    <scope>NUCLEOTIDE SEQUENCE [LARGE SCALE GENOMIC DNA]</scope>
    <source>
        <strain evidence="3 4">Myco-2</strain>
    </source>
</reference>
<feature type="region of interest" description="Disordered" evidence="1">
    <location>
        <begin position="30"/>
        <end position="113"/>
    </location>
</feature>
<feature type="chain" id="PRO_5032885307" evidence="2">
    <location>
        <begin position="24"/>
        <end position="524"/>
    </location>
</feature>
<dbReference type="PROSITE" id="PS51257">
    <property type="entry name" value="PROKAR_LIPOPROTEIN"/>
    <property type="match status" value="1"/>
</dbReference>
<evidence type="ECO:0000313" key="3">
    <source>
        <dbReference type="EMBL" id="BBU47949.1"/>
    </source>
</evidence>
<organism evidence="3 4">
    <name type="scientific">Mycoplasmopsis felis</name>
    <dbReference type="NCBI Taxonomy" id="33923"/>
    <lineage>
        <taxon>Bacteria</taxon>
        <taxon>Bacillati</taxon>
        <taxon>Mycoplasmatota</taxon>
        <taxon>Mycoplasmoidales</taxon>
        <taxon>Metamycoplasmataceae</taxon>
        <taxon>Mycoplasmopsis</taxon>
    </lineage>
</organism>
<protein>
    <submittedName>
        <fullName evidence="3">Immunodominant protein P72</fullName>
    </submittedName>
</protein>
<dbReference type="RefSeq" id="WP_161553348.1">
    <property type="nucleotide sequence ID" value="NZ_AP022325.1"/>
</dbReference>
<feature type="compositionally biased region" description="Polar residues" evidence="1">
    <location>
        <begin position="59"/>
        <end position="80"/>
    </location>
</feature>
<proteinExistence type="predicted"/>
<feature type="compositionally biased region" description="Basic and acidic residues" evidence="1">
    <location>
        <begin position="30"/>
        <end position="56"/>
    </location>
</feature>
<keyword evidence="4" id="KW-1185">Reference proteome</keyword>
<evidence type="ECO:0000256" key="2">
    <source>
        <dbReference type="SAM" id="SignalP"/>
    </source>
</evidence>
<name>A0A809SEK0_9BACT</name>
<sequence length="524" mass="59791">MKIKNTIKMFISLGLLPTFIVSASCNEVKEIPKEKETNEKPVEIVSEPSKDLEPDKGLNGSTNTGGKQSEVPSETPSQKPGNDDKETSGQLNSEPTNEEKPNTNGQSNSNQTKEVDFTSLEPLELNPTSYIKFYNQKHSDAAWIELKKNFNSLISELNISQEIKNEFNLELVEINEVSTNKVEGVINNIKIKFTKDNQSVIKVFSLNGFAKYNDTKVNHKNNFLTQNELNESLTNLFPSLVARMMLYSEKPNEYLSNTSQNNFIINFEALMNRNNDLFTSKSPNFNSALKETFFSKNPEFETKYVYKIVAAKYNDLTGTLGLEVFISDSDENPSDEPGINKQFIFSGFRRINKEKPNDNVLSFFMTPSNLKELLKKNTSIKNKIIELKNNNELPINLNSHLSELSLKLLESNLYSNLLISIIDNKGSYNLRHSDLRVPSLVGLTQEFGLYPFYTRYKKDDIIKNLNVSIKYDNNRNQKMIEASFNVRLSIAIQESYNNLVDNFITEEYIEIPVIVQTPLDTFEQ</sequence>
<dbReference type="AlphaFoldDB" id="A0A809SEK0"/>
<feature type="signal peptide" evidence="2">
    <location>
        <begin position="1"/>
        <end position="23"/>
    </location>
</feature>
<dbReference type="NCBIfam" id="NF045959">
    <property type="entry name" value="LppA_rel_LP"/>
    <property type="match status" value="1"/>
</dbReference>
<keyword evidence="2" id="KW-0732">Signal</keyword>
<evidence type="ECO:0000256" key="1">
    <source>
        <dbReference type="SAM" id="MobiDB-lite"/>
    </source>
</evidence>
<gene>
    <name evidence="3" type="primary">p72</name>
    <name evidence="3" type="ORF">JPM2_6420</name>
</gene>
<dbReference type="Proteomes" id="UP000464317">
    <property type="component" value="Chromosome"/>
</dbReference>